<reference evidence="1 2" key="1">
    <citation type="journal article" date="2015" name="Stand. Genomic Sci.">
        <title>Genomic Encyclopedia of Bacterial and Archaeal Type Strains, Phase III: the genomes of soil and plant-associated and newly described type strains.</title>
        <authorList>
            <person name="Whitman W.B."/>
            <person name="Woyke T."/>
            <person name="Klenk H.P."/>
            <person name="Zhou Y."/>
            <person name="Lilburn T.G."/>
            <person name="Beck B.J."/>
            <person name="De Vos P."/>
            <person name="Vandamme P."/>
            <person name="Eisen J.A."/>
            <person name="Garrity G."/>
            <person name="Hugenholtz P."/>
            <person name="Kyrpides N.C."/>
        </authorList>
    </citation>
    <scope>NUCLEOTIDE SEQUENCE [LARGE SCALE GENOMIC DNA]</scope>
    <source>
        <strain evidence="1 2">CGMCC 1.7271</strain>
    </source>
</reference>
<protein>
    <submittedName>
        <fullName evidence="1">Uncharacterized protein</fullName>
    </submittedName>
</protein>
<accession>A0A562SGF3</accession>
<proteinExistence type="predicted"/>
<dbReference type="Proteomes" id="UP000316167">
    <property type="component" value="Unassembled WGS sequence"/>
</dbReference>
<gene>
    <name evidence="1" type="ORF">IQ13_3074</name>
</gene>
<dbReference type="RefSeq" id="WP_144887283.1">
    <property type="nucleotide sequence ID" value="NZ_VLLE01000005.1"/>
</dbReference>
<evidence type="ECO:0000313" key="2">
    <source>
        <dbReference type="Proteomes" id="UP000316167"/>
    </source>
</evidence>
<sequence length="101" mass="12035">MFSDVDFLERLEILLDQPGMFNIQRVEDIQMIFTAEIHINRNESVGDWSLRFSRFVIEDCNTDLQNFDWSRIIRLYSGSDAHSIDLFKTLVKRFSESQVKR</sequence>
<comment type="caution">
    <text evidence="1">The sequence shown here is derived from an EMBL/GenBank/DDBJ whole genome shotgun (WGS) entry which is preliminary data.</text>
</comment>
<evidence type="ECO:0000313" key="1">
    <source>
        <dbReference type="EMBL" id="TWI80397.1"/>
    </source>
</evidence>
<dbReference type="EMBL" id="VLLE01000005">
    <property type="protein sequence ID" value="TWI80397.1"/>
    <property type="molecule type" value="Genomic_DNA"/>
</dbReference>
<dbReference type="OrthoDB" id="9976440at2"/>
<keyword evidence="2" id="KW-1185">Reference proteome</keyword>
<name>A0A562SGF3_9BACT</name>
<dbReference type="AlphaFoldDB" id="A0A562SGF3"/>
<organism evidence="1 2">
    <name type="scientific">Lacibacter cauensis</name>
    <dbReference type="NCBI Taxonomy" id="510947"/>
    <lineage>
        <taxon>Bacteria</taxon>
        <taxon>Pseudomonadati</taxon>
        <taxon>Bacteroidota</taxon>
        <taxon>Chitinophagia</taxon>
        <taxon>Chitinophagales</taxon>
        <taxon>Chitinophagaceae</taxon>
        <taxon>Lacibacter</taxon>
    </lineage>
</organism>